<feature type="signal peptide" evidence="2">
    <location>
        <begin position="1"/>
        <end position="28"/>
    </location>
</feature>
<dbReference type="RefSeq" id="WP_168570507.1">
    <property type="nucleotide sequence ID" value="NZ_CP051167.1"/>
</dbReference>
<proteinExistence type="inferred from homology"/>
<dbReference type="InterPro" id="IPR042178">
    <property type="entry name" value="Serpin_sf_1"/>
</dbReference>
<dbReference type="Gene3D" id="2.30.39.10">
    <property type="entry name" value="Alpha-1-antitrypsin, domain 1"/>
    <property type="match status" value="1"/>
</dbReference>
<dbReference type="InterPro" id="IPR042185">
    <property type="entry name" value="Serpin_sf_2"/>
</dbReference>
<comment type="similarity">
    <text evidence="1">Belongs to the serpin family.</text>
</comment>
<dbReference type="CDD" id="cd19590">
    <property type="entry name" value="serpin_thermopin-like"/>
    <property type="match status" value="1"/>
</dbReference>
<evidence type="ECO:0000313" key="4">
    <source>
        <dbReference type="EMBL" id="QIZ72358.1"/>
    </source>
</evidence>
<dbReference type="Pfam" id="PF00079">
    <property type="entry name" value="Serpin"/>
    <property type="match status" value="1"/>
</dbReference>
<dbReference type="InterPro" id="IPR036186">
    <property type="entry name" value="Serpin_sf"/>
</dbReference>
<dbReference type="SUPFAM" id="SSF56574">
    <property type="entry name" value="Serpins"/>
    <property type="match status" value="1"/>
</dbReference>
<protein>
    <submittedName>
        <fullName evidence="4">Serpin family protein</fullName>
    </submittedName>
</protein>
<name>A0A6H1U0G4_9CYAN</name>
<dbReference type="InterPro" id="IPR023795">
    <property type="entry name" value="Serpin_CS"/>
</dbReference>
<dbReference type="GO" id="GO:0004867">
    <property type="term" value="F:serine-type endopeptidase inhibitor activity"/>
    <property type="evidence" value="ECO:0007669"/>
    <property type="project" value="InterPro"/>
</dbReference>
<gene>
    <name evidence="4" type="ORF">HCG48_18690</name>
</gene>
<evidence type="ECO:0000313" key="5">
    <source>
        <dbReference type="Proteomes" id="UP000500857"/>
    </source>
</evidence>
<keyword evidence="2" id="KW-0732">Signal</keyword>
<dbReference type="KEGG" id="oxy:HCG48_18690"/>
<dbReference type="InterPro" id="IPR000215">
    <property type="entry name" value="Serpin_fam"/>
</dbReference>
<dbReference type="InterPro" id="IPR023796">
    <property type="entry name" value="Serpin_dom"/>
</dbReference>
<keyword evidence="5" id="KW-1185">Reference proteome</keyword>
<sequence>MNVHWVYRAIAASIGAITPVLTSSSAIAASAARSAPIAQEERQLAQSFAEDLPADVATLVKDNNAFALDLYHHLRQQPGNLFIAPYSLSRSFAMTYAGARGQTAAEIAKVLHLSLPEPRVHEAFASLVVILPHQTEGIPRLESIDRLWGQENYPFQDPFVETIARHYQASLARIDFAKQPELARETINQWIAERSNGRIQNLLRPKDIGANTRLILTNTVYFKAQWFSPFSPQRTESAPFAIAPGQTVPVPMMYQLMNPTSIVEYDDLTLLDLPYRDTTISTVVLLPTQTAELQRVEAQITPENLQRWFSDLDRHWSTEQPLSAHIWLPKFELQSKLDLSQVLSSLGMPSAFSKSADFSGIDNSRDLYLSAAIQQTFITVNEQGTEASASSAVASGVRGAQNSTLEFRADRPFIFLIRDNTSGSLLFIGRLVNPGELSP</sequence>
<evidence type="ECO:0000256" key="1">
    <source>
        <dbReference type="RuleBase" id="RU000411"/>
    </source>
</evidence>
<dbReference type="AlphaFoldDB" id="A0A6H1U0G4"/>
<feature type="chain" id="PRO_5026140191" evidence="2">
    <location>
        <begin position="29"/>
        <end position="439"/>
    </location>
</feature>
<dbReference type="EMBL" id="CP051167">
    <property type="protein sequence ID" value="QIZ72358.1"/>
    <property type="molecule type" value="Genomic_DNA"/>
</dbReference>
<dbReference type="Proteomes" id="UP000500857">
    <property type="component" value="Chromosome"/>
</dbReference>
<reference evidence="4 5" key="1">
    <citation type="submission" date="2020-04" db="EMBL/GenBank/DDBJ databases">
        <authorList>
            <person name="Basu S."/>
            <person name="Maruthanayagam V."/>
            <person name="Chakraborty S."/>
            <person name="Pramanik A."/>
            <person name="Mukherjee J."/>
            <person name="Brink B."/>
        </authorList>
    </citation>
    <scope>NUCLEOTIDE SEQUENCE [LARGE SCALE GENOMIC DNA]</scope>
    <source>
        <strain evidence="4 5">AP17</strain>
    </source>
</reference>
<dbReference type="SMART" id="SM00093">
    <property type="entry name" value="SERPIN"/>
    <property type="match status" value="1"/>
</dbReference>
<dbReference type="PROSITE" id="PS00284">
    <property type="entry name" value="SERPIN"/>
    <property type="match status" value="1"/>
</dbReference>
<evidence type="ECO:0000259" key="3">
    <source>
        <dbReference type="SMART" id="SM00093"/>
    </source>
</evidence>
<accession>A0A6H1U0G4</accession>
<organism evidence="4 5">
    <name type="scientific">Oxynema aestuarii AP17</name>
    <dbReference type="NCBI Taxonomy" id="2064643"/>
    <lineage>
        <taxon>Bacteria</taxon>
        <taxon>Bacillati</taxon>
        <taxon>Cyanobacteriota</taxon>
        <taxon>Cyanophyceae</taxon>
        <taxon>Oscillatoriophycideae</taxon>
        <taxon>Oscillatoriales</taxon>
        <taxon>Oscillatoriaceae</taxon>
        <taxon>Oxynema</taxon>
        <taxon>Oxynema aestuarii</taxon>
    </lineage>
</organism>
<evidence type="ECO:0000256" key="2">
    <source>
        <dbReference type="SAM" id="SignalP"/>
    </source>
</evidence>
<dbReference type="Gene3D" id="3.30.497.10">
    <property type="entry name" value="Antithrombin, subunit I, domain 2"/>
    <property type="match status" value="1"/>
</dbReference>
<dbReference type="PANTHER" id="PTHR11461">
    <property type="entry name" value="SERINE PROTEASE INHIBITOR, SERPIN"/>
    <property type="match status" value="1"/>
</dbReference>
<dbReference type="GO" id="GO:0005615">
    <property type="term" value="C:extracellular space"/>
    <property type="evidence" value="ECO:0007669"/>
    <property type="project" value="InterPro"/>
</dbReference>
<feature type="domain" description="Serpin" evidence="3">
    <location>
        <begin position="68"/>
        <end position="434"/>
    </location>
</feature>
<dbReference type="PANTHER" id="PTHR11461:SF342">
    <property type="entry name" value="SERINE PROTEASE INHIBITOR 28DC"/>
    <property type="match status" value="1"/>
</dbReference>